<reference evidence="2 3" key="1">
    <citation type="submission" date="2016-03" db="EMBL/GenBank/DDBJ databases">
        <title>Photobacterium proteolyticum sp. nov. a protease producing bacterium isolated from ocean sediments of Laizhou Bay.</title>
        <authorList>
            <person name="Li Y."/>
        </authorList>
    </citation>
    <scope>NUCLEOTIDE SEQUENCE [LARGE SCALE GENOMIC DNA]</scope>
    <source>
        <strain evidence="2 3">R-40508</strain>
    </source>
</reference>
<dbReference type="STRING" id="858640.A3K86_02740"/>
<comment type="caution">
    <text evidence="2">The sequence shown here is derived from an EMBL/GenBank/DDBJ whole genome shotgun (WGS) entry which is preliminary data.</text>
</comment>
<organism evidence="2 3">
    <name type="scientific">Photobacterium jeanii</name>
    <dbReference type="NCBI Taxonomy" id="858640"/>
    <lineage>
        <taxon>Bacteria</taxon>
        <taxon>Pseudomonadati</taxon>
        <taxon>Pseudomonadota</taxon>
        <taxon>Gammaproteobacteria</taxon>
        <taxon>Vibrionales</taxon>
        <taxon>Vibrionaceae</taxon>
        <taxon>Photobacterium</taxon>
    </lineage>
</organism>
<evidence type="ECO:0000256" key="1">
    <source>
        <dbReference type="SAM" id="Phobius"/>
    </source>
</evidence>
<name>A0A178KKS6_9GAMM</name>
<dbReference type="AlphaFoldDB" id="A0A178KKS6"/>
<dbReference type="Pfam" id="PF05437">
    <property type="entry name" value="AzlD"/>
    <property type="match status" value="1"/>
</dbReference>
<dbReference type="RefSeq" id="WP_068327326.1">
    <property type="nucleotide sequence ID" value="NZ_LVHF01000012.1"/>
</dbReference>
<dbReference type="InterPro" id="IPR008407">
    <property type="entry name" value="Brnchd-chn_aa_trnsp_AzlD"/>
</dbReference>
<evidence type="ECO:0000313" key="2">
    <source>
        <dbReference type="EMBL" id="OAN17851.1"/>
    </source>
</evidence>
<protein>
    <submittedName>
        <fullName evidence="2">Branched-chain amino acid ABC transporter</fullName>
    </submittedName>
</protein>
<dbReference type="Proteomes" id="UP000078503">
    <property type="component" value="Unassembled WGS sequence"/>
</dbReference>
<feature type="transmembrane region" description="Helical" evidence="1">
    <location>
        <begin position="62"/>
        <end position="82"/>
    </location>
</feature>
<sequence>MIMISILAMTAIVFFSRYIFLEPRVPLKLNNHALRVLSYSSPAILTAIWAPIIFIPESEGKLFISYQNPYLLAAIIAGLLVWKTGNVLLSIILSMGAFLFFNLYLFS</sequence>
<keyword evidence="3" id="KW-1185">Reference proteome</keyword>
<evidence type="ECO:0000313" key="3">
    <source>
        <dbReference type="Proteomes" id="UP000078503"/>
    </source>
</evidence>
<accession>A0A178KKS6</accession>
<keyword evidence="1" id="KW-1133">Transmembrane helix</keyword>
<feature type="transmembrane region" description="Helical" evidence="1">
    <location>
        <begin position="88"/>
        <end position="106"/>
    </location>
</feature>
<gene>
    <name evidence="2" type="ORF">A3K86_02740</name>
</gene>
<dbReference type="OrthoDB" id="4257348at2"/>
<keyword evidence="1" id="KW-0472">Membrane</keyword>
<proteinExistence type="predicted"/>
<keyword evidence="1" id="KW-0812">Transmembrane</keyword>
<feature type="transmembrane region" description="Helical" evidence="1">
    <location>
        <begin position="37"/>
        <end position="55"/>
    </location>
</feature>
<dbReference type="EMBL" id="LVHF01000012">
    <property type="protein sequence ID" value="OAN17851.1"/>
    <property type="molecule type" value="Genomic_DNA"/>
</dbReference>